<feature type="compositionally biased region" description="Low complexity" evidence="3">
    <location>
        <begin position="519"/>
        <end position="535"/>
    </location>
</feature>
<dbReference type="InterPro" id="IPR002909">
    <property type="entry name" value="IPT_dom"/>
</dbReference>
<dbReference type="InterPro" id="IPR057962">
    <property type="entry name" value="SPT23_MGA2_DBD"/>
</dbReference>
<dbReference type="Proteomes" id="UP000054097">
    <property type="component" value="Unassembled WGS sequence"/>
</dbReference>
<feature type="compositionally biased region" description="Low complexity" evidence="3">
    <location>
        <begin position="480"/>
        <end position="497"/>
    </location>
</feature>
<feature type="region of interest" description="Disordered" evidence="3">
    <location>
        <begin position="921"/>
        <end position="990"/>
    </location>
</feature>
<dbReference type="GO" id="GO:0005737">
    <property type="term" value="C:cytoplasm"/>
    <property type="evidence" value="ECO:0007669"/>
    <property type="project" value="TreeGrafter"/>
</dbReference>
<feature type="compositionally biased region" description="Pro residues" evidence="3">
    <location>
        <begin position="85"/>
        <end position="111"/>
    </location>
</feature>
<dbReference type="InterPro" id="IPR013783">
    <property type="entry name" value="Ig-like_fold"/>
</dbReference>
<feature type="region of interest" description="Disordered" evidence="3">
    <location>
        <begin position="1176"/>
        <end position="1195"/>
    </location>
</feature>
<dbReference type="Pfam" id="PF12796">
    <property type="entry name" value="Ank_2"/>
    <property type="match status" value="1"/>
</dbReference>
<dbReference type="InterPro" id="IPR014756">
    <property type="entry name" value="Ig_E-set"/>
</dbReference>
<gene>
    <name evidence="7" type="ORF">M408DRAFT_28061</name>
</gene>
<proteinExistence type="predicted"/>
<evidence type="ECO:0000256" key="2">
    <source>
        <dbReference type="PROSITE-ProRule" id="PRU00023"/>
    </source>
</evidence>
<dbReference type="Pfam" id="PF01833">
    <property type="entry name" value="TIG"/>
    <property type="match status" value="1"/>
</dbReference>
<keyword evidence="2" id="KW-0040">ANK repeat</keyword>
<dbReference type="HOGENOM" id="CLU_003912_0_0_1"/>
<evidence type="ECO:0000313" key="8">
    <source>
        <dbReference type="Proteomes" id="UP000054097"/>
    </source>
</evidence>
<dbReference type="GO" id="GO:0019208">
    <property type="term" value="F:phosphatase regulator activity"/>
    <property type="evidence" value="ECO:0007669"/>
    <property type="project" value="TreeGrafter"/>
</dbReference>
<dbReference type="CDD" id="cd00102">
    <property type="entry name" value="IPT"/>
    <property type="match status" value="1"/>
</dbReference>
<dbReference type="Gene3D" id="1.25.40.20">
    <property type="entry name" value="Ankyrin repeat-containing domain"/>
    <property type="match status" value="1"/>
</dbReference>
<keyword evidence="1" id="KW-0677">Repeat</keyword>
<feature type="domain" description="SPT23/MGA2-like DNA-binding" evidence="6">
    <location>
        <begin position="171"/>
        <end position="399"/>
    </location>
</feature>
<dbReference type="GO" id="GO:0004857">
    <property type="term" value="F:enzyme inhibitor activity"/>
    <property type="evidence" value="ECO:0007669"/>
    <property type="project" value="TreeGrafter"/>
</dbReference>
<dbReference type="InterPro" id="IPR036770">
    <property type="entry name" value="Ankyrin_rpt-contain_sf"/>
</dbReference>
<dbReference type="PANTHER" id="PTHR24179:SF29">
    <property type="entry name" value="LD46604P"/>
    <property type="match status" value="1"/>
</dbReference>
<dbReference type="Gene3D" id="2.60.40.10">
    <property type="entry name" value="Immunoglobulins"/>
    <property type="match status" value="1"/>
</dbReference>
<evidence type="ECO:0000313" key="7">
    <source>
        <dbReference type="EMBL" id="KIM23266.1"/>
    </source>
</evidence>
<protein>
    <submittedName>
        <fullName evidence="7">Uncharacterized protein</fullName>
    </submittedName>
</protein>
<feature type="region of interest" description="Disordered" evidence="3">
    <location>
        <begin position="1096"/>
        <end position="1159"/>
    </location>
</feature>
<feature type="repeat" description="ANK" evidence="2">
    <location>
        <begin position="866"/>
        <end position="890"/>
    </location>
</feature>
<reference evidence="7 8" key="1">
    <citation type="submission" date="2014-04" db="EMBL/GenBank/DDBJ databases">
        <authorList>
            <consortium name="DOE Joint Genome Institute"/>
            <person name="Kuo A."/>
            <person name="Zuccaro A."/>
            <person name="Kohler A."/>
            <person name="Nagy L.G."/>
            <person name="Floudas D."/>
            <person name="Copeland A."/>
            <person name="Barry K.W."/>
            <person name="Cichocki N."/>
            <person name="Veneault-Fourrey C."/>
            <person name="LaButti K."/>
            <person name="Lindquist E.A."/>
            <person name="Lipzen A."/>
            <person name="Lundell T."/>
            <person name="Morin E."/>
            <person name="Murat C."/>
            <person name="Sun H."/>
            <person name="Tunlid A."/>
            <person name="Henrissat B."/>
            <person name="Grigoriev I.V."/>
            <person name="Hibbett D.S."/>
            <person name="Martin F."/>
            <person name="Nordberg H.P."/>
            <person name="Cantor M.N."/>
            <person name="Hua S.X."/>
        </authorList>
    </citation>
    <scope>NUCLEOTIDE SEQUENCE [LARGE SCALE GENOMIC DNA]</scope>
    <source>
        <strain evidence="7 8">MAFF 305830</strain>
    </source>
</reference>
<feature type="region of interest" description="Disordered" evidence="3">
    <location>
        <begin position="782"/>
        <end position="802"/>
    </location>
</feature>
<dbReference type="SUPFAM" id="SSF48403">
    <property type="entry name" value="Ankyrin repeat"/>
    <property type="match status" value="1"/>
</dbReference>
<feature type="region of interest" description="Disordered" evidence="3">
    <location>
        <begin position="480"/>
        <end position="547"/>
    </location>
</feature>
<evidence type="ECO:0000256" key="4">
    <source>
        <dbReference type="SAM" id="Phobius"/>
    </source>
</evidence>
<dbReference type="OrthoDB" id="71307at2759"/>
<name>A0A0C3AVI2_SERVB</name>
<dbReference type="SUPFAM" id="SSF81296">
    <property type="entry name" value="E set domains"/>
    <property type="match status" value="1"/>
</dbReference>
<dbReference type="PROSITE" id="PS50297">
    <property type="entry name" value="ANK_REP_REGION"/>
    <property type="match status" value="1"/>
</dbReference>
<evidence type="ECO:0000256" key="3">
    <source>
        <dbReference type="SAM" id="MobiDB-lite"/>
    </source>
</evidence>
<dbReference type="InterPro" id="IPR051226">
    <property type="entry name" value="PP1_Regulatory_Subunit"/>
</dbReference>
<feature type="compositionally biased region" description="Polar residues" evidence="3">
    <location>
        <begin position="1179"/>
        <end position="1195"/>
    </location>
</feature>
<feature type="compositionally biased region" description="Acidic residues" evidence="3">
    <location>
        <begin position="939"/>
        <end position="960"/>
    </location>
</feature>
<feature type="region of interest" description="Disordered" evidence="3">
    <location>
        <begin position="85"/>
        <end position="116"/>
    </location>
</feature>
<dbReference type="SMART" id="SM00248">
    <property type="entry name" value="ANK"/>
    <property type="match status" value="2"/>
</dbReference>
<keyword evidence="4" id="KW-0472">Membrane</keyword>
<feature type="repeat" description="ANK" evidence="2">
    <location>
        <begin position="833"/>
        <end position="865"/>
    </location>
</feature>
<dbReference type="AlphaFoldDB" id="A0A0C3AVI2"/>
<reference evidence="8" key="2">
    <citation type="submission" date="2015-01" db="EMBL/GenBank/DDBJ databases">
        <title>Evolutionary Origins and Diversification of the Mycorrhizal Mutualists.</title>
        <authorList>
            <consortium name="DOE Joint Genome Institute"/>
            <consortium name="Mycorrhizal Genomics Consortium"/>
            <person name="Kohler A."/>
            <person name="Kuo A."/>
            <person name="Nagy L.G."/>
            <person name="Floudas D."/>
            <person name="Copeland A."/>
            <person name="Barry K.W."/>
            <person name="Cichocki N."/>
            <person name="Veneault-Fourrey C."/>
            <person name="LaButti K."/>
            <person name="Lindquist E.A."/>
            <person name="Lipzen A."/>
            <person name="Lundell T."/>
            <person name="Morin E."/>
            <person name="Murat C."/>
            <person name="Riley R."/>
            <person name="Ohm R."/>
            <person name="Sun H."/>
            <person name="Tunlid A."/>
            <person name="Henrissat B."/>
            <person name="Grigoriev I.V."/>
            <person name="Hibbett D.S."/>
            <person name="Martin F."/>
        </authorList>
    </citation>
    <scope>NUCLEOTIDE SEQUENCE [LARGE SCALE GENOMIC DNA]</scope>
    <source>
        <strain evidence="8">MAFF 305830</strain>
    </source>
</reference>
<dbReference type="STRING" id="933852.A0A0C3AVI2"/>
<dbReference type="PANTHER" id="PTHR24179">
    <property type="entry name" value="PROTEIN PHOSPHATASE 1 REGULATORY SUBUNIT 12"/>
    <property type="match status" value="1"/>
</dbReference>
<feature type="transmembrane region" description="Helical" evidence="4">
    <location>
        <begin position="1215"/>
        <end position="1233"/>
    </location>
</feature>
<sequence length="1262" mass="135543">MCWINGQWSPCPDFPSHVPMFDGLPLTSFPPAPAPALRLDPNFLPTVPSSTDITSLRPEPLLLQYPQLERDSSILPTPHNTALHQPPPIWLYPSPPNHVDTPPRPRGPSPSPTATLPPLTPFTVHPYASPTHLRPFDRVGGHLASTSSPVHAPGPSNPGNYNLNFQPNFSWELRATGVPKKSRIETQVKLNLELNDVSATASSGAGSDARLTPEDGVPVKQYSYIRVPRTASVKTKTKGICDPNTSTVLTLTAKIYCASNPHHEVPCCVDCQKRERKRNIKKATTSSSAKASRSATNSKNATPATSDVEAYGAGSHWGQNPSSKDGSSPDGYVSPIDFTCSPLLDFASGNAALSFRIVCYCRHHKEKVGFCVRLTLQDNFGRVVGEVVTTPIMITDDHKSVPKLTPAHTADEEDGDSYGISTKRRAKRVLAKYSESEGRIKQEEVDDADDAGVGAIRNKHRLARKSNALSRSATGISRLTTTSAASTSAPLPITTTTNIYSREPPIPGHRSSHSYATHSESPLATTAPSSPSAGFSPPPPVSGTVGEMDGVVNSLASMPLFSPTAPSFQPQVDGMSGMMNATIPGLTNTLQPSPPPPSIPCPLITKVIPGSGPILGGIEVTLLGANFSREMLASAIIAFGENYVTFAGSDATTTIIEGGSVGTGAQVWSETVIICTLPPSAVPGPVEVKLLGVPTPPNQMDMGPVPGPIFVYTDENERDLMIMALQTLGWQNSGQWQDARSVAMHILGPQNQAMGGMMGMQDVAGSDISSILGGGFNYSNRSNMHARNPASGSSRNPAQGSKNVEDVVLRVLRSAQHPVTGAISQISTPHPVTGQTLLHLAAALGFSKLVVALIGWKANVQIPDKNGFSPVHFACFYGKTECVDLLVRVGRAHLEGRDCRGRMPLDICGTEEVRELVSELEEEVETRRRKSRIGSEIESGGEGDDEGLSWSEAEDDDEDEDRRPAAVSGAKAPQSVTKRISRANSAASIASHKAISRVATPFRPDDSLNTMTPIHPNPVPPLAPPSPTSSWGLGRNISMPWPAAGWQFPNVPAMPQFGQRRRHGQKGGLEEADAREESEQMFKWMMWMDSARKMWQAQQQQQPATELDVDPPPMYSPTGATSLQAPLREKDASSAVGTPAAPTTLEEPPSPLSLDSPYSTGTAVAGPSNVYTYHRSHHAQASLSEDPSNTFITTPTVPSSETKVVRRKTKTRDTMLIYFWIPVLILVIMGASYKSFMALSRFLVPNKVHPGMQDVHHRAIEL</sequence>
<feature type="compositionally biased region" description="Low complexity" evidence="3">
    <location>
        <begin position="1138"/>
        <end position="1157"/>
    </location>
</feature>
<evidence type="ECO:0000256" key="1">
    <source>
        <dbReference type="ARBA" id="ARBA00022737"/>
    </source>
</evidence>
<feature type="compositionally biased region" description="Polar residues" evidence="3">
    <location>
        <begin position="317"/>
        <end position="326"/>
    </location>
</feature>
<accession>A0A0C3AVI2</accession>
<evidence type="ECO:0000259" key="6">
    <source>
        <dbReference type="Pfam" id="PF25603"/>
    </source>
</evidence>
<keyword evidence="4" id="KW-0812">Transmembrane</keyword>
<dbReference type="PROSITE" id="PS50088">
    <property type="entry name" value="ANK_REPEAT"/>
    <property type="match status" value="2"/>
</dbReference>
<feature type="compositionally biased region" description="Low complexity" evidence="3">
    <location>
        <begin position="282"/>
        <end position="302"/>
    </location>
</feature>
<dbReference type="InterPro" id="IPR002110">
    <property type="entry name" value="Ankyrin_rpt"/>
</dbReference>
<keyword evidence="4" id="KW-1133">Transmembrane helix</keyword>
<evidence type="ECO:0000259" key="5">
    <source>
        <dbReference type="Pfam" id="PF01833"/>
    </source>
</evidence>
<feature type="region of interest" description="Disordered" evidence="3">
    <location>
        <begin position="279"/>
        <end position="329"/>
    </location>
</feature>
<organism evidence="7 8">
    <name type="scientific">Serendipita vermifera MAFF 305830</name>
    <dbReference type="NCBI Taxonomy" id="933852"/>
    <lineage>
        <taxon>Eukaryota</taxon>
        <taxon>Fungi</taxon>
        <taxon>Dikarya</taxon>
        <taxon>Basidiomycota</taxon>
        <taxon>Agaricomycotina</taxon>
        <taxon>Agaricomycetes</taxon>
        <taxon>Sebacinales</taxon>
        <taxon>Serendipitaceae</taxon>
        <taxon>Serendipita</taxon>
    </lineage>
</organism>
<feature type="domain" description="IPT/TIG" evidence="5">
    <location>
        <begin position="602"/>
        <end position="692"/>
    </location>
</feature>
<keyword evidence="8" id="KW-1185">Reference proteome</keyword>
<dbReference type="Pfam" id="PF25603">
    <property type="entry name" value="SPT23_MGA2_DBD"/>
    <property type="match status" value="1"/>
</dbReference>
<dbReference type="EMBL" id="KN824340">
    <property type="protein sequence ID" value="KIM23266.1"/>
    <property type="molecule type" value="Genomic_DNA"/>
</dbReference>